<comment type="function">
    <text evidence="3">Catalyzes the amidotransfer (transamidation) of the octanoyl moiety from octanoyl-GcvH to the lipoyl domain of the E2 subunit of lipoate-dependent enzymes.</text>
</comment>
<evidence type="ECO:0000313" key="6">
    <source>
        <dbReference type="Proteomes" id="UP000285625"/>
    </source>
</evidence>
<dbReference type="GO" id="GO:0016874">
    <property type="term" value="F:ligase activity"/>
    <property type="evidence" value="ECO:0007669"/>
    <property type="project" value="UniProtKB-KW"/>
</dbReference>
<dbReference type="Pfam" id="PF21948">
    <property type="entry name" value="LplA-B_cat"/>
    <property type="match status" value="1"/>
</dbReference>
<dbReference type="EMBL" id="QXVO01000007">
    <property type="protein sequence ID" value="RIO46799.1"/>
    <property type="molecule type" value="Genomic_DNA"/>
</dbReference>
<dbReference type="InterPro" id="IPR050664">
    <property type="entry name" value="Octanoyltrans_LipM/LipL"/>
</dbReference>
<dbReference type="InterPro" id="IPR004143">
    <property type="entry name" value="BPL_LPL_catalytic"/>
</dbReference>
<dbReference type="GO" id="GO:0009249">
    <property type="term" value="P:protein lipoylation"/>
    <property type="evidence" value="ECO:0007669"/>
    <property type="project" value="UniProtKB-UniRule"/>
</dbReference>
<keyword evidence="1 3" id="KW-0808">Transferase</keyword>
<dbReference type="GO" id="GO:0033819">
    <property type="term" value="F:lipoyl(octanoyl) transferase activity"/>
    <property type="evidence" value="ECO:0007669"/>
    <property type="project" value="InterPro"/>
</dbReference>
<evidence type="ECO:0000256" key="2">
    <source>
        <dbReference type="ARBA" id="ARBA00023315"/>
    </source>
</evidence>
<sequence>MDLTSKYFKDMTWRYVDHATGLAPMQSFAFDDTFCESVGKDTSPNVVRTWIHQHTVILGIHDSRLPHLKDGIQFLTDVKGYNAIVRNSGGLGVVLDQGILNISLMFKGKTETRIDEAFTVMYLLISKMFEDENVDIDTFEITHSYCPGKFDLSINHQKFAGISQRRVRGGIAVQIYLCVEGSGSERAQLMKDFYAHALKGEKTKFTYPDIYPHHMASLQELFQSDIQVQDVMFKLLYAIKNLGGTLTTDPITPEEWERYEYYYHRMLERNAKMNECLSESKETRT</sequence>
<dbReference type="AlphaFoldDB" id="A0A418JKM1"/>
<organism evidence="5 6">
    <name type="scientific">Staphylococcus hyicus</name>
    <dbReference type="NCBI Taxonomy" id="1284"/>
    <lineage>
        <taxon>Bacteria</taxon>
        <taxon>Bacillati</taxon>
        <taxon>Bacillota</taxon>
        <taxon>Bacilli</taxon>
        <taxon>Bacillales</taxon>
        <taxon>Staphylococcaceae</taxon>
        <taxon>Staphylococcus</taxon>
    </lineage>
</organism>
<evidence type="ECO:0000256" key="3">
    <source>
        <dbReference type="HAMAP-Rule" id="MF_02119"/>
    </source>
</evidence>
<accession>A0A418JKM1</accession>
<comment type="miscellaneous">
    <text evidence="3">The reaction proceeds via a thioester-linked acyl-enzyme intermediate.</text>
</comment>
<proteinExistence type="inferred from homology"/>
<evidence type="ECO:0000256" key="1">
    <source>
        <dbReference type="ARBA" id="ARBA00022679"/>
    </source>
</evidence>
<comment type="pathway">
    <text evidence="3">Protein modification; protein lipoylation via endogenous pathway; protein N(6)-(lipoyl)lysine from octanoyl-[acyl-carrier-protein].</text>
</comment>
<protein>
    <recommendedName>
        <fullName evidence="3">Octanoyl-[GcvH]:protein N-octanoyltransferase</fullName>
        <ecNumber evidence="3">2.3.1.204</ecNumber>
    </recommendedName>
    <alternativeName>
        <fullName evidence="3">Octanoyl-[GcvH]:E2 amidotransferase</fullName>
    </alternativeName>
</protein>
<dbReference type="STRING" id="1284.SHYC_10710"/>
<dbReference type="InterPro" id="IPR024897">
    <property type="entry name" value="LipL"/>
</dbReference>
<comment type="catalytic activity">
    <reaction evidence="3">
        <text>N(6)-octanoyl-L-lysyl-[glycine-cleavage complex H protein] + L-lysyl-[lipoyl-carrier protein] = N(6)-octanoyl-L-lysyl-[lipoyl-carrier protein] + L-lysyl-[glycine-cleavage complex H protein]</text>
        <dbReference type="Rhea" id="RHEA:20213"/>
        <dbReference type="Rhea" id="RHEA-COMP:10500"/>
        <dbReference type="Rhea" id="RHEA-COMP:10501"/>
        <dbReference type="Rhea" id="RHEA-COMP:10503"/>
        <dbReference type="Rhea" id="RHEA-COMP:10504"/>
        <dbReference type="ChEBI" id="CHEBI:29969"/>
        <dbReference type="ChEBI" id="CHEBI:78809"/>
        <dbReference type="EC" id="2.3.1.204"/>
    </reaction>
</comment>
<feature type="site" description="Lowers pKa of active site Cys" evidence="3">
    <location>
        <position position="158"/>
    </location>
</feature>
<dbReference type="Proteomes" id="UP000285625">
    <property type="component" value="Unassembled WGS sequence"/>
</dbReference>
<gene>
    <name evidence="3" type="primary">lipL</name>
    <name evidence="5" type="ORF">BUZ57_03585</name>
</gene>
<keyword evidence="5" id="KW-0436">Ligase</keyword>
<dbReference type="HAMAP" id="MF_02119">
    <property type="entry name" value="LipL"/>
    <property type="match status" value="1"/>
</dbReference>
<dbReference type="RefSeq" id="WP_119635203.1">
    <property type="nucleotide sequence ID" value="NZ_CP118163.1"/>
</dbReference>
<dbReference type="Gene3D" id="3.30.930.10">
    <property type="entry name" value="Bira Bifunctional Protein, Domain 2"/>
    <property type="match status" value="1"/>
</dbReference>
<feature type="domain" description="BPL/LPL catalytic" evidence="4">
    <location>
        <begin position="41"/>
        <end position="226"/>
    </location>
</feature>
<evidence type="ECO:0000259" key="4">
    <source>
        <dbReference type="PROSITE" id="PS51733"/>
    </source>
</evidence>
<keyword evidence="2 3" id="KW-0012">Acyltransferase</keyword>
<dbReference type="PANTHER" id="PTHR43679">
    <property type="entry name" value="OCTANOYLTRANSFERASE LIPM-RELATED"/>
    <property type="match status" value="1"/>
</dbReference>
<evidence type="ECO:0000313" key="5">
    <source>
        <dbReference type="EMBL" id="RIO46799.1"/>
    </source>
</evidence>
<dbReference type="PANTHER" id="PTHR43679:SF2">
    <property type="entry name" value="OCTANOYL-[GCVH]:PROTEIN N-OCTANOYLTRANSFERASE"/>
    <property type="match status" value="1"/>
</dbReference>
<dbReference type="GO" id="GO:0009107">
    <property type="term" value="P:lipoate biosynthetic process"/>
    <property type="evidence" value="ECO:0007669"/>
    <property type="project" value="UniProtKB-UniRule"/>
</dbReference>
<comment type="caution">
    <text evidence="5">The sequence shown here is derived from an EMBL/GenBank/DDBJ whole genome shotgun (WGS) entry which is preliminary data.</text>
</comment>
<feature type="active site" description="Acyl-thioester intermediate" evidence="3">
    <location>
        <position position="146"/>
    </location>
</feature>
<dbReference type="InterPro" id="IPR045864">
    <property type="entry name" value="aa-tRNA-synth_II/BPL/LPL"/>
</dbReference>
<dbReference type="CDD" id="cd16443">
    <property type="entry name" value="LplA"/>
    <property type="match status" value="1"/>
</dbReference>
<dbReference type="SUPFAM" id="SSF55681">
    <property type="entry name" value="Class II aaRS and biotin synthetases"/>
    <property type="match status" value="1"/>
</dbReference>
<name>A0A418JKM1_STAHY</name>
<dbReference type="PROSITE" id="PS51733">
    <property type="entry name" value="BPL_LPL_CATALYTIC"/>
    <property type="match status" value="1"/>
</dbReference>
<comment type="similarity">
    <text evidence="3">Belongs to the octanoyltransferase LipL family.</text>
</comment>
<reference evidence="5 6" key="1">
    <citation type="journal article" date="2016" name="Front. Microbiol.">
        <title>Comprehensive Phylogenetic Analysis of Bovine Non-aureus Staphylococci Species Based on Whole-Genome Sequencing.</title>
        <authorList>
            <person name="Naushad S."/>
            <person name="Barkema H.W."/>
            <person name="Luby C."/>
            <person name="Condas L.A."/>
            <person name="Nobrega D.B."/>
            <person name="Carson D.A."/>
            <person name="De Buck J."/>
        </authorList>
    </citation>
    <scope>NUCLEOTIDE SEQUENCE [LARGE SCALE GENOMIC DNA]</scope>
    <source>
        <strain evidence="5 6">SNUC 5959</strain>
    </source>
</reference>
<dbReference type="EC" id="2.3.1.204" evidence="3"/>